<keyword evidence="3" id="KW-1185">Reference proteome</keyword>
<protein>
    <recommendedName>
        <fullName evidence="4">Glycosyl hydrolase</fullName>
    </recommendedName>
</protein>
<dbReference type="Proteomes" id="UP000540929">
    <property type="component" value="Unassembled WGS sequence"/>
</dbReference>
<reference evidence="2 3" key="1">
    <citation type="submission" date="2020-07" db="EMBL/GenBank/DDBJ databases">
        <title>Exploring microbial biodiversity for novel pathways involved in the catabolism of aromatic compounds derived from lignin.</title>
        <authorList>
            <person name="Elkins J."/>
        </authorList>
    </citation>
    <scope>NUCLEOTIDE SEQUENCE [LARGE SCALE GENOMIC DNA]</scope>
    <source>
        <strain evidence="2 3">H2C3C</strain>
    </source>
</reference>
<gene>
    <name evidence="2" type="ORF">GGD40_005151</name>
</gene>
<dbReference type="EMBL" id="JACCAS010000002">
    <property type="protein sequence ID" value="NYH25580.1"/>
    <property type="molecule type" value="Genomic_DNA"/>
</dbReference>
<feature type="transmembrane region" description="Helical" evidence="1">
    <location>
        <begin position="28"/>
        <end position="45"/>
    </location>
</feature>
<keyword evidence="1" id="KW-0812">Transmembrane</keyword>
<sequence>MINQTWTTPSEKLSAVYWQNDMQKSKRWKMLLGGLALMAALTYGYQSMTSGWETIATSFAKGDRPYGGGEFRIRGSQVISLKLADPQITFKPASESKDPDVAEPTEAWMNDSGERINRSTVNFLQGTIDAGVKRTFQQLGQDAAWWYSKDWRTVYVSTGWMDYKSPNSSDGLTPQISKLWRSSDGGQNWVQLNWQEDHNIGQLLFLDPQRGYAIGWGPHVWRTADGGQSWQEIKVPPLANIGKPRKTFDAVNLGPDGLLHVAYYVDKLGEIQTSSLVYRLAWNQQDFEPEAVLPQQTVVDLQSSPDSAGSYSLYALSRLGAPRNWDDPADKGHRIGAVSTWKNAPRPEVQQLHTFDDKLMLDGLSVGKQGVLLVYVTDASGDGAPRDLTFISSDSGQAWKQLDEGAAQGDYFDPETNTQYALFAYTLKKRKL</sequence>
<comment type="caution">
    <text evidence="2">The sequence shown here is derived from an EMBL/GenBank/DDBJ whole genome shotgun (WGS) entry which is preliminary data.</text>
</comment>
<name>A0A7Z0BA85_9BURK</name>
<evidence type="ECO:0000313" key="2">
    <source>
        <dbReference type="EMBL" id="NYH25580.1"/>
    </source>
</evidence>
<evidence type="ECO:0000256" key="1">
    <source>
        <dbReference type="SAM" id="Phobius"/>
    </source>
</evidence>
<organism evidence="2 3">
    <name type="scientific">Paraburkholderia bryophila</name>
    <dbReference type="NCBI Taxonomy" id="420952"/>
    <lineage>
        <taxon>Bacteria</taxon>
        <taxon>Pseudomonadati</taxon>
        <taxon>Pseudomonadota</taxon>
        <taxon>Betaproteobacteria</taxon>
        <taxon>Burkholderiales</taxon>
        <taxon>Burkholderiaceae</taxon>
        <taxon>Paraburkholderia</taxon>
    </lineage>
</organism>
<dbReference type="Gene3D" id="2.130.10.10">
    <property type="entry name" value="YVTN repeat-like/Quinoprotein amine dehydrogenase"/>
    <property type="match status" value="1"/>
</dbReference>
<dbReference type="InterPro" id="IPR015943">
    <property type="entry name" value="WD40/YVTN_repeat-like_dom_sf"/>
</dbReference>
<evidence type="ECO:0000313" key="3">
    <source>
        <dbReference type="Proteomes" id="UP000540929"/>
    </source>
</evidence>
<dbReference type="AlphaFoldDB" id="A0A7Z0BA85"/>
<keyword evidence="1" id="KW-1133">Transmembrane helix</keyword>
<proteinExistence type="predicted"/>
<evidence type="ECO:0008006" key="4">
    <source>
        <dbReference type="Google" id="ProtNLM"/>
    </source>
</evidence>
<accession>A0A7Z0BA85</accession>
<keyword evidence="1" id="KW-0472">Membrane</keyword>
<dbReference type="SUPFAM" id="SSF110296">
    <property type="entry name" value="Oligoxyloglucan reducing end-specific cellobiohydrolase"/>
    <property type="match status" value="1"/>
</dbReference>